<dbReference type="AlphaFoldDB" id="A0A4U5MMK2"/>
<organism evidence="2 3">
    <name type="scientific">Steinernema carpocapsae</name>
    <name type="common">Entomopathogenic nematode</name>
    <dbReference type="NCBI Taxonomy" id="34508"/>
    <lineage>
        <taxon>Eukaryota</taxon>
        <taxon>Metazoa</taxon>
        <taxon>Ecdysozoa</taxon>
        <taxon>Nematoda</taxon>
        <taxon>Chromadorea</taxon>
        <taxon>Rhabditida</taxon>
        <taxon>Tylenchina</taxon>
        <taxon>Panagrolaimomorpha</taxon>
        <taxon>Strongyloidoidea</taxon>
        <taxon>Steinernematidae</taxon>
        <taxon>Steinernema</taxon>
    </lineage>
</organism>
<sequence>MLFFAVLLLVGFWRVQACERGLTQLRYPKTLELIRCTPGSNGDDDPCWSLAKNNSAQCQLDKGGEHVCCGTTNLLIQLLANTMITRRLQEHSLLERTPSPPFLRVFSNGIDPDFLFSSRSKPFTHTDYKSNYGSENQWFEPTHEPRINVVPALPKFHLTTSPEPVHNHIQEEISIPPRQEIPIEFEGPTVTLLATGKLIKGSDGGSYLARSTVVLVQDGNCRIVVNTGMPSQVEELKLGLTAIGLSDPIFDFTVINSNLPPYIGNLNLFKSNKLLLENMFEVESDTFRQFPPMNDPINLCSPQVQLLFTPGATNDGTTVLVRNVPSMGTVAVVVSNS</sequence>
<keyword evidence="3" id="KW-1185">Reference proteome</keyword>
<evidence type="ECO:0000256" key="1">
    <source>
        <dbReference type="SAM" id="SignalP"/>
    </source>
</evidence>
<keyword evidence="1" id="KW-0732">Signal</keyword>
<dbReference type="Gene3D" id="3.60.15.10">
    <property type="entry name" value="Ribonuclease Z/Hydroxyacylglutathione hydrolase-like"/>
    <property type="match status" value="1"/>
</dbReference>
<protein>
    <submittedName>
        <fullName evidence="2">Uncharacterized protein</fullName>
    </submittedName>
</protein>
<dbReference type="InterPro" id="IPR039344">
    <property type="entry name" value="MBLAC1"/>
</dbReference>
<feature type="signal peptide" evidence="1">
    <location>
        <begin position="1"/>
        <end position="17"/>
    </location>
</feature>
<evidence type="ECO:0000313" key="3">
    <source>
        <dbReference type="Proteomes" id="UP000298663"/>
    </source>
</evidence>
<proteinExistence type="predicted"/>
<dbReference type="PANTHER" id="PTHR23200">
    <property type="entry name" value="METALLO-BETA-LACTAMASE DOMAIN-CONTAINING PROTEIN 1"/>
    <property type="match status" value="1"/>
</dbReference>
<name>A0A4U5MMK2_STECR</name>
<dbReference type="EMBL" id="AZBU02000007">
    <property type="protein sequence ID" value="TKR70718.1"/>
    <property type="molecule type" value="Genomic_DNA"/>
</dbReference>
<comment type="caution">
    <text evidence="2">The sequence shown here is derived from an EMBL/GenBank/DDBJ whole genome shotgun (WGS) entry which is preliminary data.</text>
</comment>
<dbReference type="OrthoDB" id="10250730at2759"/>
<dbReference type="PANTHER" id="PTHR23200:SF51">
    <property type="entry name" value="METALLO-BETA-LACTAMASE DOMAIN-CONTAINING PROTEIN"/>
    <property type="match status" value="1"/>
</dbReference>
<dbReference type="Proteomes" id="UP000298663">
    <property type="component" value="Unassembled WGS sequence"/>
</dbReference>
<feature type="chain" id="PRO_5020330903" evidence="1">
    <location>
        <begin position="18"/>
        <end position="337"/>
    </location>
</feature>
<accession>A0A4U5MMK2</accession>
<reference evidence="2 3" key="1">
    <citation type="journal article" date="2015" name="Genome Biol.">
        <title>Comparative genomics of Steinernema reveals deeply conserved gene regulatory networks.</title>
        <authorList>
            <person name="Dillman A.R."/>
            <person name="Macchietto M."/>
            <person name="Porter C.F."/>
            <person name="Rogers A."/>
            <person name="Williams B."/>
            <person name="Antoshechkin I."/>
            <person name="Lee M.M."/>
            <person name="Goodwin Z."/>
            <person name="Lu X."/>
            <person name="Lewis E.E."/>
            <person name="Goodrich-Blair H."/>
            <person name="Stock S.P."/>
            <person name="Adams B.J."/>
            <person name="Sternberg P.W."/>
            <person name="Mortazavi A."/>
        </authorList>
    </citation>
    <scope>NUCLEOTIDE SEQUENCE [LARGE SCALE GENOMIC DNA]</scope>
    <source>
        <strain evidence="2 3">ALL</strain>
    </source>
</reference>
<evidence type="ECO:0000313" key="2">
    <source>
        <dbReference type="EMBL" id="TKR70718.1"/>
    </source>
</evidence>
<dbReference type="InterPro" id="IPR036866">
    <property type="entry name" value="RibonucZ/Hydroxyglut_hydro"/>
</dbReference>
<gene>
    <name evidence="2" type="ORF">L596_022706</name>
</gene>
<reference evidence="2 3" key="2">
    <citation type="journal article" date="2019" name="G3 (Bethesda)">
        <title>Hybrid Assembly of the Genome of the Entomopathogenic Nematode Steinernema carpocapsae Identifies the X-Chromosome.</title>
        <authorList>
            <person name="Serra L."/>
            <person name="Macchietto M."/>
            <person name="Macias-Munoz A."/>
            <person name="McGill C.J."/>
            <person name="Rodriguez I.M."/>
            <person name="Rodriguez B."/>
            <person name="Murad R."/>
            <person name="Mortazavi A."/>
        </authorList>
    </citation>
    <scope>NUCLEOTIDE SEQUENCE [LARGE SCALE GENOMIC DNA]</scope>
    <source>
        <strain evidence="2 3">ALL</strain>
    </source>
</reference>